<sequence>MTALHGGRVDKLEIYPNLWAGVGLVRGGAGTALVGSHEEVANLIWEYYSLGFDEFILSGYPHLEEAYWFAEGVLPILRRKGVA</sequence>
<organism evidence="1 2">
    <name type="scientific">Mycobacterium talmoniae</name>
    <dbReference type="NCBI Taxonomy" id="1858794"/>
    <lineage>
        <taxon>Bacteria</taxon>
        <taxon>Bacillati</taxon>
        <taxon>Actinomycetota</taxon>
        <taxon>Actinomycetes</taxon>
        <taxon>Mycobacteriales</taxon>
        <taxon>Mycobacteriaceae</taxon>
        <taxon>Mycobacterium</taxon>
    </lineage>
</organism>
<dbReference type="PANTHER" id="PTHR42847:SF4">
    <property type="entry name" value="ALKANESULFONATE MONOOXYGENASE-RELATED"/>
    <property type="match status" value="1"/>
</dbReference>
<dbReference type="InterPro" id="IPR036661">
    <property type="entry name" value="Luciferase-like_sf"/>
</dbReference>
<dbReference type="PANTHER" id="PTHR42847">
    <property type="entry name" value="ALKANESULFONATE MONOOXYGENASE"/>
    <property type="match status" value="1"/>
</dbReference>
<dbReference type="GO" id="GO:0046306">
    <property type="term" value="P:alkanesulfonate catabolic process"/>
    <property type="evidence" value="ECO:0007669"/>
    <property type="project" value="TreeGrafter"/>
</dbReference>
<keyword evidence="1" id="KW-0503">Monooxygenase</keyword>
<dbReference type="EC" id="1.14.14.5" evidence="1"/>
<gene>
    <name evidence="1" type="primary">msuD</name>
    <name evidence="1" type="ORF">C1Y40_03392</name>
</gene>
<dbReference type="Proteomes" id="UP000238296">
    <property type="component" value="Unassembled WGS sequence"/>
</dbReference>
<comment type="caution">
    <text evidence="1">The sequence shown here is derived from an EMBL/GenBank/DDBJ whole genome shotgun (WGS) entry which is preliminary data.</text>
</comment>
<protein>
    <submittedName>
        <fullName evidence="1">Methanesulfonate monooxygenase</fullName>
        <ecNumber evidence="1">1.14.14.5</ecNumber>
    </submittedName>
</protein>
<keyword evidence="1" id="KW-0560">Oxidoreductase</keyword>
<dbReference type="AlphaFoldDB" id="A0A2S8BIF5"/>
<accession>A0A2S8BIF5</accession>
<dbReference type="GO" id="GO:0008726">
    <property type="term" value="F:alkanesulfonate monooxygenase activity"/>
    <property type="evidence" value="ECO:0007669"/>
    <property type="project" value="UniProtKB-EC"/>
</dbReference>
<dbReference type="InterPro" id="IPR050172">
    <property type="entry name" value="SsuD_RutA_monooxygenase"/>
</dbReference>
<proteinExistence type="predicted"/>
<dbReference type="EMBL" id="PPEA01000492">
    <property type="protein sequence ID" value="PQM46444.1"/>
    <property type="molecule type" value="Genomic_DNA"/>
</dbReference>
<name>A0A2S8BIF5_9MYCO</name>
<reference evidence="1 2" key="1">
    <citation type="journal article" date="2017" name="Int. J. Syst. Evol. Microbiol.">
        <title>Mycobacterium talmoniae sp. nov., a slowly growing mycobacterium isolated from human respiratory samples.</title>
        <authorList>
            <person name="Davidson R.M."/>
            <person name="DeGroote M.A."/>
            <person name="Marola J.L."/>
            <person name="Buss S."/>
            <person name="Jones V."/>
            <person name="McNeil M.R."/>
            <person name="Freifeld A.G."/>
            <person name="Elaine Epperson L."/>
            <person name="Hasan N.A."/>
            <person name="Jackson M."/>
            <person name="Iwen P.C."/>
            <person name="Salfinger M."/>
            <person name="Strong M."/>
        </authorList>
    </citation>
    <scope>NUCLEOTIDE SEQUENCE [LARGE SCALE GENOMIC DNA]</scope>
    <source>
        <strain evidence="1 2">ATCC BAA-2683</strain>
    </source>
</reference>
<dbReference type="SUPFAM" id="SSF51679">
    <property type="entry name" value="Bacterial luciferase-like"/>
    <property type="match status" value="1"/>
</dbReference>
<dbReference type="Gene3D" id="3.20.20.30">
    <property type="entry name" value="Luciferase-like domain"/>
    <property type="match status" value="1"/>
</dbReference>
<evidence type="ECO:0000313" key="2">
    <source>
        <dbReference type="Proteomes" id="UP000238296"/>
    </source>
</evidence>
<evidence type="ECO:0000313" key="1">
    <source>
        <dbReference type="EMBL" id="PQM46444.1"/>
    </source>
</evidence>